<reference evidence="1 2" key="1">
    <citation type="submission" date="2018-04" db="EMBL/GenBank/DDBJ databases">
        <title>Draft genome sequence of Pseudomonas syringae pv. actinidiae biovar 1 strains isolated from kiwifruit in Kagawa prefecture.</title>
        <authorList>
            <person name="Tabuchi M."/>
            <person name="Saito M."/>
            <person name="Fujiwara S."/>
            <person name="Sasa N."/>
            <person name="Akimitsu K."/>
            <person name="Gomi K."/>
            <person name="Konishi-Sugita S."/>
            <person name="Hamano K."/>
            <person name="Kataoka I."/>
        </authorList>
    </citation>
    <scope>NUCLEOTIDE SEQUENCE [LARGE SCALE GENOMIC DNA]</scope>
    <source>
        <strain evidence="1 2">MAFF212206</strain>
    </source>
</reference>
<protein>
    <submittedName>
        <fullName evidence="1">Uncharacterized protein</fullName>
    </submittedName>
</protein>
<evidence type="ECO:0000313" key="1">
    <source>
        <dbReference type="EMBL" id="GBH10873.1"/>
    </source>
</evidence>
<evidence type="ECO:0000313" key="2">
    <source>
        <dbReference type="Proteomes" id="UP000247480"/>
    </source>
</evidence>
<dbReference type="Proteomes" id="UP000247480">
    <property type="component" value="Unassembled WGS sequence"/>
</dbReference>
<proteinExistence type="predicted"/>
<name>A0A2V0QCI3_PSESF</name>
<dbReference type="AlphaFoldDB" id="A0A2V0QCI3"/>
<accession>A0A2V0QCI3</accession>
<dbReference type="EMBL" id="BGJZ01000210">
    <property type="protein sequence ID" value="GBH10873.1"/>
    <property type="molecule type" value="Genomic_DNA"/>
</dbReference>
<organism evidence="1 2">
    <name type="scientific">Pseudomonas syringae pv. actinidiae</name>
    <dbReference type="NCBI Taxonomy" id="103796"/>
    <lineage>
        <taxon>Bacteria</taxon>
        <taxon>Pseudomonadati</taxon>
        <taxon>Pseudomonadota</taxon>
        <taxon>Gammaproteobacteria</taxon>
        <taxon>Pseudomonadales</taxon>
        <taxon>Pseudomonadaceae</taxon>
        <taxon>Pseudomonas</taxon>
        <taxon>Pseudomonas syringae</taxon>
    </lineage>
</organism>
<comment type="caution">
    <text evidence="1">The sequence shown here is derived from an EMBL/GenBank/DDBJ whole genome shotgun (WGS) entry which is preliminary data.</text>
</comment>
<sequence length="62" mass="7152">MVVELGDLQKIHPCDQAGSQQPDQYRTGDQTLVDQPRLFFVVFQGDWIGHFYSFSVKGKQHK</sequence>
<gene>
    <name evidence="1" type="ORF">KPSA1_04300</name>
</gene>